<evidence type="ECO:0000313" key="1">
    <source>
        <dbReference type="EMBL" id="GFR84940.1"/>
    </source>
</evidence>
<evidence type="ECO:0000313" key="2">
    <source>
        <dbReference type="Proteomes" id="UP000762676"/>
    </source>
</evidence>
<gene>
    <name evidence="1" type="ORF">ElyMa_004161400</name>
</gene>
<dbReference type="AlphaFoldDB" id="A0AAV4GIQ8"/>
<accession>A0AAV4GIQ8</accession>
<proteinExistence type="predicted"/>
<comment type="caution">
    <text evidence="1">The sequence shown here is derived from an EMBL/GenBank/DDBJ whole genome shotgun (WGS) entry which is preliminary data.</text>
</comment>
<sequence>MQADGTFKRQEKQIPQSGASLVNQHVIQCASVPYSRFFTFLQVFNCPQGREAHPDGREAKISHLCTRNYTTEMALDDILPYVDVNTGLLLRNKFCALCNGYSVEVKDNSLESKEAVMWQLNVTCDQYQDFFNLTSMRQFVDTANAKIDCSVVYETSKADREPTPCFSPPLEEHIGDSCDSDVKKMCQKLNNTYLSLSGFRNLFCFMCEGREPTHRDCMSFDDGGYGEDDGMRAYHPGLEKDRVRIAPLSLLLGLTPPTHLFVSQEWLNCSSDERWFDENVSVKYII</sequence>
<evidence type="ECO:0008006" key="3">
    <source>
        <dbReference type="Google" id="ProtNLM"/>
    </source>
</evidence>
<name>A0AAV4GIQ8_9GAST</name>
<reference evidence="1 2" key="1">
    <citation type="journal article" date="2021" name="Elife">
        <title>Chloroplast acquisition without the gene transfer in kleptoplastic sea slugs, Plakobranchus ocellatus.</title>
        <authorList>
            <person name="Maeda T."/>
            <person name="Takahashi S."/>
            <person name="Yoshida T."/>
            <person name="Shimamura S."/>
            <person name="Takaki Y."/>
            <person name="Nagai Y."/>
            <person name="Toyoda A."/>
            <person name="Suzuki Y."/>
            <person name="Arimoto A."/>
            <person name="Ishii H."/>
            <person name="Satoh N."/>
            <person name="Nishiyama T."/>
            <person name="Hasebe M."/>
            <person name="Maruyama T."/>
            <person name="Minagawa J."/>
            <person name="Obokata J."/>
            <person name="Shigenobu S."/>
        </authorList>
    </citation>
    <scope>NUCLEOTIDE SEQUENCE [LARGE SCALE GENOMIC DNA]</scope>
</reference>
<dbReference type="EMBL" id="BMAT01008436">
    <property type="protein sequence ID" value="GFR84940.1"/>
    <property type="molecule type" value="Genomic_DNA"/>
</dbReference>
<dbReference type="Proteomes" id="UP000762676">
    <property type="component" value="Unassembled WGS sequence"/>
</dbReference>
<keyword evidence="2" id="KW-1185">Reference proteome</keyword>
<protein>
    <recommendedName>
        <fullName evidence="3">Niemann-Pick C1 N-terminal domain-containing protein</fullName>
    </recommendedName>
</protein>
<organism evidence="1 2">
    <name type="scientific">Elysia marginata</name>
    <dbReference type="NCBI Taxonomy" id="1093978"/>
    <lineage>
        <taxon>Eukaryota</taxon>
        <taxon>Metazoa</taxon>
        <taxon>Spiralia</taxon>
        <taxon>Lophotrochozoa</taxon>
        <taxon>Mollusca</taxon>
        <taxon>Gastropoda</taxon>
        <taxon>Heterobranchia</taxon>
        <taxon>Euthyneura</taxon>
        <taxon>Panpulmonata</taxon>
        <taxon>Sacoglossa</taxon>
        <taxon>Placobranchoidea</taxon>
        <taxon>Plakobranchidae</taxon>
        <taxon>Elysia</taxon>
    </lineage>
</organism>